<dbReference type="EMBL" id="BNBD01000021">
    <property type="protein sequence ID" value="GHF71920.1"/>
    <property type="molecule type" value="Genomic_DNA"/>
</dbReference>
<dbReference type="NCBIfam" id="TIGR01733">
    <property type="entry name" value="AA-adenyl-dom"/>
    <property type="match status" value="1"/>
</dbReference>
<dbReference type="Pfam" id="PF00550">
    <property type="entry name" value="PP-binding"/>
    <property type="match status" value="1"/>
</dbReference>
<dbReference type="Pfam" id="PF13193">
    <property type="entry name" value="AMP-binding_C"/>
    <property type="match status" value="1"/>
</dbReference>
<dbReference type="AlphaFoldDB" id="A0A919B8K1"/>
<comment type="caution">
    <text evidence="5">The sequence shown here is derived from an EMBL/GenBank/DDBJ whole genome shotgun (WGS) entry which is preliminary data.</text>
</comment>
<reference evidence="5" key="2">
    <citation type="submission" date="2020-09" db="EMBL/GenBank/DDBJ databases">
        <authorList>
            <person name="Sun Q."/>
            <person name="Ohkuma M."/>
        </authorList>
    </citation>
    <scope>NUCLEOTIDE SEQUENCE</scope>
    <source>
        <strain evidence="5">JCM 4059</strain>
    </source>
</reference>
<evidence type="ECO:0000259" key="4">
    <source>
        <dbReference type="PROSITE" id="PS50075"/>
    </source>
</evidence>
<keyword evidence="3" id="KW-0597">Phosphoprotein</keyword>
<feature type="domain" description="Carrier" evidence="4">
    <location>
        <begin position="508"/>
        <end position="585"/>
    </location>
</feature>
<dbReference type="GO" id="GO:0031177">
    <property type="term" value="F:phosphopantetheine binding"/>
    <property type="evidence" value="ECO:0007669"/>
    <property type="project" value="InterPro"/>
</dbReference>
<dbReference type="InterPro" id="IPR000873">
    <property type="entry name" value="AMP-dep_synth/lig_dom"/>
</dbReference>
<dbReference type="PANTHER" id="PTHR45527">
    <property type="entry name" value="NONRIBOSOMAL PEPTIDE SYNTHETASE"/>
    <property type="match status" value="1"/>
</dbReference>
<dbReference type="GO" id="GO:0008610">
    <property type="term" value="P:lipid biosynthetic process"/>
    <property type="evidence" value="ECO:0007669"/>
    <property type="project" value="UniProtKB-ARBA"/>
</dbReference>
<dbReference type="SUPFAM" id="SSF56801">
    <property type="entry name" value="Acetyl-CoA synthetase-like"/>
    <property type="match status" value="1"/>
</dbReference>
<proteinExistence type="predicted"/>
<dbReference type="InterPro" id="IPR036736">
    <property type="entry name" value="ACP-like_sf"/>
</dbReference>
<dbReference type="Gene3D" id="1.10.1200.10">
    <property type="entry name" value="ACP-like"/>
    <property type="match status" value="1"/>
</dbReference>
<dbReference type="InterPro" id="IPR020806">
    <property type="entry name" value="PKS_PP-bd"/>
</dbReference>
<dbReference type="InterPro" id="IPR009081">
    <property type="entry name" value="PP-bd_ACP"/>
</dbReference>
<reference evidence="5" key="1">
    <citation type="journal article" date="2014" name="Int. J. Syst. Evol. Microbiol.">
        <title>Complete genome sequence of Corynebacterium casei LMG S-19264T (=DSM 44701T), isolated from a smear-ripened cheese.</title>
        <authorList>
            <consortium name="US DOE Joint Genome Institute (JGI-PGF)"/>
            <person name="Walter F."/>
            <person name="Albersmeier A."/>
            <person name="Kalinowski J."/>
            <person name="Ruckert C."/>
        </authorList>
    </citation>
    <scope>NUCLEOTIDE SEQUENCE</scope>
    <source>
        <strain evidence="5">JCM 4059</strain>
    </source>
</reference>
<dbReference type="Gene3D" id="3.40.50.980">
    <property type="match status" value="2"/>
</dbReference>
<comment type="cofactor">
    <cofactor evidence="1">
        <name>pantetheine 4'-phosphate</name>
        <dbReference type="ChEBI" id="CHEBI:47942"/>
    </cofactor>
</comment>
<evidence type="ECO:0000256" key="3">
    <source>
        <dbReference type="ARBA" id="ARBA00022553"/>
    </source>
</evidence>
<dbReference type="InterPro" id="IPR023213">
    <property type="entry name" value="CAT-like_dom_sf"/>
</dbReference>
<dbReference type="SUPFAM" id="SSF47336">
    <property type="entry name" value="ACP-like"/>
    <property type="match status" value="1"/>
</dbReference>
<keyword evidence="2" id="KW-0596">Phosphopantetheine</keyword>
<dbReference type="InterPro" id="IPR001242">
    <property type="entry name" value="Condensation_dom"/>
</dbReference>
<dbReference type="Gene3D" id="2.30.38.10">
    <property type="entry name" value="Luciferase, Domain 3"/>
    <property type="match status" value="1"/>
</dbReference>
<dbReference type="CDD" id="cd19531">
    <property type="entry name" value="LCL_NRPS-like"/>
    <property type="match status" value="1"/>
</dbReference>
<evidence type="ECO:0000313" key="6">
    <source>
        <dbReference type="Proteomes" id="UP000638313"/>
    </source>
</evidence>
<evidence type="ECO:0000256" key="2">
    <source>
        <dbReference type="ARBA" id="ARBA00022450"/>
    </source>
</evidence>
<dbReference type="Pfam" id="PF00501">
    <property type="entry name" value="AMP-binding"/>
    <property type="match status" value="1"/>
</dbReference>
<dbReference type="InterPro" id="IPR045851">
    <property type="entry name" value="AMP-bd_C_sf"/>
</dbReference>
<gene>
    <name evidence="5" type="ORF">GCM10010218_61500</name>
</gene>
<organism evidence="5 6">
    <name type="scientific">Streptomyces mashuensis</name>
    <dbReference type="NCBI Taxonomy" id="33904"/>
    <lineage>
        <taxon>Bacteria</taxon>
        <taxon>Bacillati</taxon>
        <taxon>Actinomycetota</taxon>
        <taxon>Actinomycetes</taxon>
        <taxon>Kitasatosporales</taxon>
        <taxon>Streptomycetaceae</taxon>
        <taxon>Streptomyces</taxon>
    </lineage>
</organism>
<evidence type="ECO:0000313" key="5">
    <source>
        <dbReference type="EMBL" id="GHF71920.1"/>
    </source>
</evidence>
<dbReference type="GO" id="GO:0005737">
    <property type="term" value="C:cytoplasm"/>
    <property type="evidence" value="ECO:0007669"/>
    <property type="project" value="TreeGrafter"/>
</dbReference>
<dbReference type="GO" id="GO:0043041">
    <property type="term" value="P:amino acid activation for nonribosomal peptide biosynthetic process"/>
    <property type="evidence" value="ECO:0007669"/>
    <property type="project" value="TreeGrafter"/>
</dbReference>
<dbReference type="SMART" id="SM00823">
    <property type="entry name" value="PKS_PP"/>
    <property type="match status" value="1"/>
</dbReference>
<dbReference type="GO" id="GO:0017000">
    <property type="term" value="P:antibiotic biosynthetic process"/>
    <property type="evidence" value="ECO:0007669"/>
    <property type="project" value="UniProtKB-ARBA"/>
</dbReference>
<dbReference type="RefSeq" id="WP_190133048.1">
    <property type="nucleotide sequence ID" value="NZ_BNBD01000021.1"/>
</dbReference>
<accession>A0A919B8K1</accession>
<dbReference type="InterPro" id="IPR025110">
    <property type="entry name" value="AMP-bd_C"/>
</dbReference>
<dbReference type="Proteomes" id="UP000638313">
    <property type="component" value="Unassembled WGS sequence"/>
</dbReference>
<dbReference type="PROSITE" id="PS50075">
    <property type="entry name" value="CARRIER"/>
    <property type="match status" value="1"/>
</dbReference>
<dbReference type="PANTHER" id="PTHR45527:SF1">
    <property type="entry name" value="FATTY ACID SYNTHASE"/>
    <property type="match status" value="1"/>
</dbReference>
<dbReference type="SUPFAM" id="SSF52777">
    <property type="entry name" value="CoA-dependent acyltransferases"/>
    <property type="match status" value="2"/>
</dbReference>
<dbReference type="GO" id="GO:0003824">
    <property type="term" value="F:catalytic activity"/>
    <property type="evidence" value="ECO:0007669"/>
    <property type="project" value="InterPro"/>
</dbReference>
<evidence type="ECO:0000256" key="1">
    <source>
        <dbReference type="ARBA" id="ARBA00001957"/>
    </source>
</evidence>
<dbReference type="Pfam" id="PF00668">
    <property type="entry name" value="Condensation"/>
    <property type="match status" value="1"/>
</dbReference>
<dbReference type="Gene3D" id="3.30.559.30">
    <property type="entry name" value="Nonribosomal peptide synthetase, condensation domain"/>
    <property type="match status" value="1"/>
</dbReference>
<dbReference type="Gene3D" id="3.30.559.10">
    <property type="entry name" value="Chloramphenicol acetyltransferase-like domain"/>
    <property type="match status" value="1"/>
</dbReference>
<keyword evidence="6" id="KW-1185">Reference proteome</keyword>
<dbReference type="InterPro" id="IPR020845">
    <property type="entry name" value="AMP-binding_CS"/>
</dbReference>
<dbReference type="CDD" id="cd12117">
    <property type="entry name" value="A_NRPS_Srf_like"/>
    <property type="match status" value="1"/>
</dbReference>
<protein>
    <recommendedName>
        <fullName evidence="4">Carrier domain-containing protein</fullName>
    </recommendedName>
</protein>
<dbReference type="PROSITE" id="PS00455">
    <property type="entry name" value="AMP_BINDING"/>
    <property type="match status" value="1"/>
</dbReference>
<dbReference type="InterPro" id="IPR010071">
    <property type="entry name" value="AA_adenyl_dom"/>
</dbReference>
<name>A0A919B8K1_9ACTN</name>
<dbReference type="Gene3D" id="3.30.300.30">
    <property type="match status" value="1"/>
</dbReference>
<sequence length="1043" mass="112262">MSRSQSLAALFGNQVRRTPGRTALVHGEKTLTYRELSHAAHRVAARLAELGVGRGTLVGMAFPRSADAVVCMLGITLAGGAYLPVNPAFPADRIRTVLGDSRAPLLVSAAAAAGAVAPALPDGVAHHTFEELTADGAGDPGAVTGAPGAGLPDDALAYVMYTSGSTGRPKGVMVEHRGVVRLVKDTDYFSFSPDERFLLTGALEFDASTFEIWGALLNGAVLHVVDQETLVVPARLKQALRRAGTTVLWLTSPLFNQLVDEDTDLFAGLRTLLVGGDALSCGHVNRVRAAHPGLRVLNCYGPTENTTFTTTFAVDRPYDTAVPIGRPITGTTALVLDPELRPVAPGQIGELFTGGLGLARGYLHNPEATAQRFVTLDGERYYRTGDLVSADADGVLSFHGRTDDQVKIRGHRVEVKEVTGVLLDLPGVRDAHTVVTGAPDGKRLLSYAVLDEGHDADGTLRELRRRLPGYMCPEHLVALPKLPLNANGKVDTARLPRPAAPTGTAPAGQRTPAEDELAGLWAGVLHLDAATIGPDSDFFALGGTSITAGALIGRIARTTGRALGFQELFAARTLRRMAEATAAAGTADVEPLPATAAPGPVPLHPQQRGLYALWQTDPASLAYNIPARLDVGGRLEPGRLRTALQLLAERHDALRTRFAARAHEGTEPEVLQIVEDRTEIPLDVVPHTEVPTDEEAVARFVRPFDLEKGPLFRALLVPGDDGHDHRLYLDVHHIVFDGVSLSVLVGELFDLYAGVTPPPPPTTYAAAAQWTARQAAEGRFAADEQYWRKKFRDVPPPLDLLTDHPRPAIRSTLGDVVRRELGAARRQAVEDCAARHAVTAFSVLLVAYATVLARLTGRRDLVIGCPMSGRTHPDLDRVVGMFVTTAPLRLRIDDDTTLGELLARAGEEHRAALAHQGHPFERLARDVVPHRDLSRNALFDVFFALQNIDFYTFRKHGRRITVTLPHPGTCRFDLNLQMYQRPEGTVAELEYSTALFTRTSADHLLDQVVSALDEVLHAPHTPVLAPVPAPARRSTAPAADFAF</sequence>
<dbReference type="GO" id="GO:0044550">
    <property type="term" value="P:secondary metabolite biosynthetic process"/>
    <property type="evidence" value="ECO:0007669"/>
    <property type="project" value="TreeGrafter"/>
</dbReference>